<proteinExistence type="predicted"/>
<dbReference type="GO" id="GO:0003700">
    <property type="term" value="F:DNA-binding transcription factor activity"/>
    <property type="evidence" value="ECO:0007669"/>
    <property type="project" value="InterPro"/>
</dbReference>
<dbReference type="AlphaFoldDB" id="A0A072PAX0"/>
<dbReference type="Pfam" id="PF04082">
    <property type="entry name" value="Fungal_trans"/>
    <property type="match status" value="1"/>
</dbReference>
<feature type="compositionally biased region" description="Basic and acidic residues" evidence="5">
    <location>
        <begin position="44"/>
        <end position="54"/>
    </location>
</feature>
<sequence length="474" mass="52546">MPITPCPNTRQIEYLESRIAALEGQGSGGSDDVTIRPAQTQVERAAEQHCEPHPGDSPSIATRDTSSVGSDGTQHRRQQSPFDLGTRTSTGRVDGMGAIASSGSALFDIEPEKTGFFGSSSTVSFTAKVRHILARPDGDLFDDVQPALCRQIIEDYAIPARPEADSILALFWDRIYPLYPFIDRPSFEKSYGQLWSPASTTSRTANLPYQNLSGVDPIPESRRFHLLLNAMFALACSWDGLDGYSVQKGDLYWRRCKQLMELDFDIFNVPRLSLVQGFLYTGLYLQSTTEMTSACWNIIGISVRMSQTLGLHCGAQRQQDGAEHESYGLRWRIWVGCVVMDRNLSTIYGRPSMVGFSAPIPRPPTLGQSRGDSKSTSFLSSLGELSVILKHMVKNVYDCDDDHDLGISKSRDAGKPTTMKQRFETGNFQDFLDFEVALANWEQGLPSELRMPATMTAALEQVVVDAQSVLIRMQ</sequence>
<feature type="domain" description="Xylanolytic transcriptional activator regulatory" evidence="6">
    <location>
        <begin position="295"/>
        <end position="369"/>
    </location>
</feature>
<dbReference type="EMBL" id="AMGV01000006">
    <property type="protein sequence ID" value="KEF56418.1"/>
    <property type="molecule type" value="Genomic_DNA"/>
</dbReference>
<evidence type="ECO:0000256" key="2">
    <source>
        <dbReference type="ARBA" id="ARBA00022723"/>
    </source>
</evidence>
<evidence type="ECO:0000313" key="8">
    <source>
        <dbReference type="Proteomes" id="UP000027920"/>
    </source>
</evidence>
<evidence type="ECO:0000313" key="7">
    <source>
        <dbReference type="EMBL" id="KEF56418.1"/>
    </source>
</evidence>
<evidence type="ECO:0000256" key="1">
    <source>
        <dbReference type="ARBA" id="ARBA00004123"/>
    </source>
</evidence>
<evidence type="ECO:0000256" key="4">
    <source>
        <dbReference type="ARBA" id="ARBA00023242"/>
    </source>
</evidence>
<dbReference type="PANTHER" id="PTHR46910">
    <property type="entry name" value="TRANSCRIPTION FACTOR PDR1"/>
    <property type="match status" value="1"/>
</dbReference>
<dbReference type="OrthoDB" id="4132787at2759"/>
<feature type="region of interest" description="Disordered" evidence="5">
    <location>
        <begin position="41"/>
        <end position="94"/>
    </location>
</feature>
<evidence type="ECO:0000256" key="5">
    <source>
        <dbReference type="SAM" id="MobiDB-lite"/>
    </source>
</evidence>
<dbReference type="GO" id="GO:0008270">
    <property type="term" value="F:zinc ion binding"/>
    <property type="evidence" value="ECO:0007669"/>
    <property type="project" value="InterPro"/>
</dbReference>
<dbReference type="STRING" id="1182545.A0A072PAX0"/>
<dbReference type="GO" id="GO:0005634">
    <property type="term" value="C:nucleus"/>
    <property type="evidence" value="ECO:0007669"/>
    <property type="project" value="UniProtKB-SubCell"/>
</dbReference>
<comment type="subcellular location">
    <subcellularLocation>
        <location evidence="1">Nucleus</location>
    </subcellularLocation>
</comment>
<dbReference type="GeneID" id="25282912"/>
<dbReference type="SMART" id="SM00906">
    <property type="entry name" value="Fungal_trans"/>
    <property type="match status" value="1"/>
</dbReference>
<dbReference type="InterPro" id="IPR007219">
    <property type="entry name" value="XnlR_reg_dom"/>
</dbReference>
<protein>
    <recommendedName>
        <fullName evidence="6">Xylanolytic transcriptional activator regulatory domain-containing protein</fullName>
    </recommendedName>
</protein>
<dbReference type="VEuPathDB" id="FungiDB:A1O9_07999"/>
<dbReference type="GO" id="GO:0003677">
    <property type="term" value="F:DNA binding"/>
    <property type="evidence" value="ECO:0007669"/>
    <property type="project" value="UniProtKB-KW"/>
</dbReference>
<keyword evidence="2" id="KW-0479">Metal-binding</keyword>
<keyword evidence="4" id="KW-0539">Nucleus</keyword>
<reference evidence="7 8" key="1">
    <citation type="submission" date="2013-03" db="EMBL/GenBank/DDBJ databases">
        <title>The Genome Sequence of Exophiala aquamarina CBS 119918.</title>
        <authorList>
            <consortium name="The Broad Institute Genomics Platform"/>
            <person name="Cuomo C."/>
            <person name="de Hoog S."/>
            <person name="Gorbushina A."/>
            <person name="Walker B."/>
            <person name="Young S.K."/>
            <person name="Zeng Q."/>
            <person name="Gargeya S."/>
            <person name="Fitzgerald M."/>
            <person name="Haas B."/>
            <person name="Abouelleil A."/>
            <person name="Allen A.W."/>
            <person name="Alvarado L."/>
            <person name="Arachchi H.M."/>
            <person name="Berlin A.M."/>
            <person name="Chapman S.B."/>
            <person name="Gainer-Dewar J."/>
            <person name="Goldberg J."/>
            <person name="Griggs A."/>
            <person name="Gujja S."/>
            <person name="Hansen M."/>
            <person name="Howarth C."/>
            <person name="Imamovic A."/>
            <person name="Ireland A."/>
            <person name="Larimer J."/>
            <person name="McCowan C."/>
            <person name="Murphy C."/>
            <person name="Pearson M."/>
            <person name="Poon T.W."/>
            <person name="Priest M."/>
            <person name="Roberts A."/>
            <person name="Saif S."/>
            <person name="Shea T."/>
            <person name="Sisk P."/>
            <person name="Sykes S."/>
            <person name="Wortman J."/>
            <person name="Nusbaum C."/>
            <person name="Birren B."/>
        </authorList>
    </citation>
    <scope>NUCLEOTIDE SEQUENCE [LARGE SCALE GENOMIC DNA]</scope>
    <source>
        <strain evidence="7 8">CBS 119918</strain>
    </source>
</reference>
<name>A0A072PAX0_9EURO</name>
<dbReference type="Proteomes" id="UP000027920">
    <property type="component" value="Unassembled WGS sequence"/>
</dbReference>
<dbReference type="GO" id="GO:0006351">
    <property type="term" value="P:DNA-templated transcription"/>
    <property type="evidence" value="ECO:0007669"/>
    <property type="project" value="InterPro"/>
</dbReference>
<comment type="caution">
    <text evidence="7">The sequence shown here is derived from an EMBL/GenBank/DDBJ whole genome shotgun (WGS) entry which is preliminary data.</text>
</comment>
<evidence type="ECO:0000259" key="6">
    <source>
        <dbReference type="SMART" id="SM00906"/>
    </source>
</evidence>
<accession>A0A072PAX0</accession>
<dbReference type="PANTHER" id="PTHR46910:SF3">
    <property type="entry name" value="HALOTOLERANCE PROTEIN 9-RELATED"/>
    <property type="match status" value="1"/>
</dbReference>
<keyword evidence="8" id="KW-1185">Reference proteome</keyword>
<dbReference type="RefSeq" id="XP_013259008.1">
    <property type="nucleotide sequence ID" value="XM_013403554.1"/>
</dbReference>
<gene>
    <name evidence="7" type="ORF">A1O9_07999</name>
</gene>
<keyword evidence="3" id="KW-0238">DNA-binding</keyword>
<dbReference type="InterPro" id="IPR050987">
    <property type="entry name" value="AtrR-like"/>
</dbReference>
<feature type="compositionally biased region" description="Polar residues" evidence="5">
    <location>
        <begin position="59"/>
        <end position="72"/>
    </location>
</feature>
<dbReference type="HOGENOM" id="CLU_576216_0_0_1"/>
<evidence type="ECO:0000256" key="3">
    <source>
        <dbReference type="ARBA" id="ARBA00023125"/>
    </source>
</evidence>
<organism evidence="7 8">
    <name type="scientific">Exophiala aquamarina CBS 119918</name>
    <dbReference type="NCBI Taxonomy" id="1182545"/>
    <lineage>
        <taxon>Eukaryota</taxon>
        <taxon>Fungi</taxon>
        <taxon>Dikarya</taxon>
        <taxon>Ascomycota</taxon>
        <taxon>Pezizomycotina</taxon>
        <taxon>Eurotiomycetes</taxon>
        <taxon>Chaetothyriomycetidae</taxon>
        <taxon>Chaetothyriales</taxon>
        <taxon>Herpotrichiellaceae</taxon>
        <taxon>Exophiala</taxon>
    </lineage>
</organism>
<dbReference type="CDD" id="cd12148">
    <property type="entry name" value="fungal_TF_MHR"/>
    <property type="match status" value="1"/>
</dbReference>